<organism evidence="2 3">
    <name type="scientific">Streptomyces olivochromogenes</name>
    <dbReference type="NCBI Taxonomy" id="1963"/>
    <lineage>
        <taxon>Bacteria</taxon>
        <taxon>Bacillati</taxon>
        <taxon>Actinomycetota</taxon>
        <taxon>Actinomycetes</taxon>
        <taxon>Kitasatosporales</taxon>
        <taxon>Streptomycetaceae</taxon>
        <taxon>Streptomyces</taxon>
    </lineage>
</organism>
<name>A0A250VT88_STROL</name>
<evidence type="ECO:0000256" key="1">
    <source>
        <dbReference type="SAM" id="MobiDB-lite"/>
    </source>
</evidence>
<dbReference type="Proteomes" id="UP000217446">
    <property type="component" value="Unassembled WGS sequence"/>
</dbReference>
<dbReference type="AlphaFoldDB" id="A0A250VT88"/>
<sequence length="70" mass="7445">MPRMMTARTHGVHGKNQIVTRPIEGDAVADEHTFALTIEASGEVTPAPHPTPADTDEAAPLNDEEEPTDG</sequence>
<dbReference type="EMBL" id="BDQI01000034">
    <property type="protein sequence ID" value="GAX57314.1"/>
    <property type="molecule type" value="Genomic_DNA"/>
</dbReference>
<comment type="caution">
    <text evidence="2">The sequence shown here is derived from an EMBL/GenBank/DDBJ whole genome shotgun (WGS) entry which is preliminary data.</text>
</comment>
<reference evidence="3" key="1">
    <citation type="submission" date="2017-05" db="EMBL/GenBank/DDBJ databases">
        <title>Streptomyces olivochromogenes NBRC 3561 whole genome shotgun sequence.</title>
        <authorList>
            <person name="Dohra H."/>
            <person name="Kodani S."/>
        </authorList>
    </citation>
    <scope>NUCLEOTIDE SEQUENCE [LARGE SCALE GENOMIC DNA]</scope>
    <source>
        <strain evidence="3">NBRC 3561</strain>
    </source>
</reference>
<evidence type="ECO:0000313" key="3">
    <source>
        <dbReference type="Proteomes" id="UP000217446"/>
    </source>
</evidence>
<protein>
    <submittedName>
        <fullName evidence="2">Uncharacterized protein</fullName>
    </submittedName>
</protein>
<accession>A0A250VT88</accession>
<evidence type="ECO:0000313" key="2">
    <source>
        <dbReference type="EMBL" id="GAX57314.1"/>
    </source>
</evidence>
<keyword evidence="3" id="KW-1185">Reference proteome</keyword>
<proteinExistence type="predicted"/>
<feature type="compositionally biased region" description="Acidic residues" evidence="1">
    <location>
        <begin position="54"/>
        <end position="70"/>
    </location>
</feature>
<dbReference type="STRING" id="1963.AQJ27_44905"/>
<feature type="region of interest" description="Disordered" evidence="1">
    <location>
        <begin position="41"/>
        <end position="70"/>
    </location>
</feature>
<gene>
    <name evidence="2" type="ORF">SO3561_08884</name>
</gene>